<evidence type="ECO:0000313" key="2">
    <source>
        <dbReference type="EMBL" id="KAF2435478.1"/>
    </source>
</evidence>
<dbReference type="EMBL" id="MU007013">
    <property type="protein sequence ID" value="KAF2435478.1"/>
    <property type="molecule type" value="Genomic_DNA"/>
</dbReference>
<proteinExistence type="predicted"/>
<accession>A0A9P4P211</accession>
<evidence type="ECO:0000313" key="3">
    <source>
        <dbReference type="Proteomes" id="UP000800235"/>
    </source>
</evidence>
<dbReference type="Proteomes" id="UP000800235">
    <property type="component" value="Unassembled WGS sequence"/>
</dbReference>
<feature type="region of interest" description="Disordered" evidence="1">
    <location>
        <begin position="285"/>
        <end position="386"/>
    </location>
</feature>
<reference evidence="2" key="1">
    <citation type="journal article" date="2020" name="Stud. Mycol.">
        <title>101 Dothideomycetes genomes: a test case for predicting lifestyles and emergence of pathogens.</title>
        <authorList>
            <person name="Haridas S."/>
            <person name="Albert R."/>
            <person name="Binder M."/>
            <person name="Bloem J."/>
            <person name="Labutti K."/>
            <person name="Salamov A."/>
            <person name="Andreopoulos B."/>
            <person name="Baker S."/>
            <person name="Barry K."/>
            <person name="Bills G."/>
            <person name="Bluhm B."/>
            <person name="Cannon C."/>
            <person name="Castanera R."/>
            <person name="Culley D."/>
            <person name="Daum C."/>
            <person name="Ezra D."/>
            <person name="Gonzalez J."/>
            <person name="Henrissat B."/>
            <person name="Kuo A."/>
            <person name="Liang C."/>
            <person name="Lipzen A."/>
            <person name="Lutzoni F."/>
            <person name="Magnuson J."/>
            <person name="Mondo S."/>
            <person name="Nolan M."/>
            <person name="Ohm R."/>
            <person name="Pangilinan J."/>
            <person name="Park H.-J."/>
            <person name="Ramirez L."/>
            <person name="Alfaro M."/>
            <person name="Sun H."/>
            <person name="Tritt A."/>
            <person name="Yoshinaga Y."/>
            <person name="Zwiers L.-H."/>
            <person name="Turgeon B."/>
            <person name="Goodwin S."/>
            <person name="Spatafora J."/>
            <person name="Crous P."/>
            <person name="Grigoriev I."/>
        </authorList>
    </citation>
    <scope>NUCLEOTIDE SEQUENCE</scope>
    <source>
        <strain evidence="2">CBS 130266</strain>
    </source>
</reference>
<feature type="compositionally biased region" description="Low complexity" evidence="1">
    <location>
        <begin position="322"/>
        <end position="333"/>
    </location>
</feature>
<sequence length="386" mass="42189">MESFEFSPERAQQCSYALYGALQQPPPAQQFRFQPQYVHTLPALQHLQFPSFQQTQQVPLNGTFQQSCVAPITYQPVTNVPLPPQGQMFHGSPAAYRQLPVPIPQAGYGIPVGMADYESPLHSFHMPHPYSADLGNVQRPAGSRYMSQAHSSSSMNPYQLGGQQSPFMPPPPTPFNSHAQQALGHMNYHPLSVATQHMRGGAGGGTTNLNMQAHNAGSFHTRHYSNNYNTAQEAMAHAHMVPRFTTRQGYVPVKQSTMQPNMPTATARLNDVLSTVQRITDVTEEDEVRAKVKPKSSSSSASKPRAKRETKVPTKRKSRAKVSVPAPTEVVVVLKPESVSQTSGAVKELDSGLDVQEVSPAQKRQRSLSLADGGGENPSKKMKTDG</sequence>
<organism evidence="2 3">
    <name type="scientific">Tothia fuscella</name>
    <dbReference type="NCBI Taxonomy" id="1048955"/>
    <lineage>
        <taxon>Eukaryota</taxon>
        <taxon>Fungi</taxon>
        <taxon>Dikarya</taxon>
        <taxon>Ascomycota</taxon>
        <taxon>Pezizomycotina</taxon>
        <taxon>Dothideomycetes</taxon>
        <taxon>Pleosporomycetidae</taxon>
        <taxon>Venturiales</taxon>
        <taxon>Cylindrosympodiaceae</taxon>
        <taxon>Tothia</taxon>
    </lineage>
</organism>
<comment type="caution">
    <text evidence="2">The sequence shown here is derived from an EMBL/GenBank/DDBJ whole genome shotgun (WGS) entry which is preliminary data.</text>
</comment>
<gene>
    <name evidence="2" type="ORF">EJ08DRAFT_339387</name>
</gene>
<keyword evidence="3" id="KW-1185">Reference proteome</keyword>
<name>A0A9P4P211_9PEZI</name>
<dbReference type="AlphaFoldDB" id="A0A9P4P211"/>
<protein>
    <submittedName>
        <fullName evidence="2">Uncharacterized protein</fullName>
    </submittedName>
</protein>
<evidence type="ECO:0000256" key="1">
    <source>
        <dbReference type="SAM" id="MobiDB-lite"/>
    </source>
</evidence>